<evidence type="ECO:0000313" key="2">
    <source>
        <dbReference type="EMBL" id="MBW7573664.1"/>
    </source>
</evidence>
<dbReference type="PANTHER" id="PTHR20958">
    <property type="entry name" value="GLYCINE N-ACYLTRANSFERASE-LIKE PROTEIN"/>
    <property type="match status" value="1"/>
</dbReference>
<dbReference type="Gene3D" id="3.40.630.30">
    <property type="match status" value="1"/>
</dbReference>
<protein>
    <submittedName>
        <fullName evidence="2">GNAT family N-acetyltransferase</fullName>
    </submittedName>
</protein>
<evidence type="ECO:0000259" key="1">
    <source>
        <dbReference type="PROSITE" id="PS51186"/>
    </source>
</evidence>
<dbReference type="InterPro" id="IPR000182">
    <property type="entry name" value="GNAT_dom"/>
</dbReference>
<dbReference type="EMBL" id="JAGFNZ010000005">
    <property type="protein sequence ID" value="MBW7573664.1"/>
    <property type="molecule type" value="Genomic_DNA"/>
</dbReference>
<organism evidence="2 3">
    <name type="scientific">Caproiciproducens faecalis</name>
    <dbReference type="NCBI Taxonomy" id="2820301"/>
    <lineage>
        <taxon>Bacteria</taxon>
        <taxon>Bacillati</taxon>
        <taxon>Bacillota</taxon>
        <taxon>Clostridia</taxon>
        <taxon>Eubacteriales</taxon>
        <taxon>Acutalibacteraceae</taxon>
        <taxon>Caproiciproducens</taxon>
    </lineage>
</organism>
<gene>
    <name evidence="2" type="ORF">J5W02_12670</name>
</gene>
<dbReference type="InterPro" id="IPR053225">
    <property type="entry name" value="Acyl-CoA_N-acyltransferase"/>
</dbReference>
<accession>A0ABS7DQS7</accession>
<proteinExistence type="predicted"/>
<comment type="caution">
    <text evidence="2">The sequence shown here is derived from an EMBL/GenBank/DDBJ whole genome shotgun (WGS) entry which is preliminary data.</text>
</comment>
<feature type="domain" description="N-acetyltransferase" evidence="1">
    <location>
        <begin position="64"/>
        <end position="185"/>
    </location>
</feature>
<dbReference type="InterPro" id="IPR013653">
    <property type="entry name" value="GCN5-like_dom"/>
</dbReference>
<dbReference type="Proteomes" id="UP000719942">
    <property type="component" value="Unassembled WGS sequence"/>
</dbReference>
<sequence length="185" mass="20762">MISAQDDQTVAEMLSIFRNPQVIVTHQNCYVKTLQKQFSLQRKTICHQTAYLKKVPLPVPKTGAVIRPLDETCLPFVLKHYTHAEDNEPYVLGRLKSGAMFGAYIENRLAGFIGTHAEGAMGMLEVLPEFRRQGVAAVLETFLVNRFLSEGRIPFAQIIAGNEASLKLHEKLNFSVTDLTLCWLS</sequence>
<dbReference type="CDD" id="cd04301">
    <property type="entry name" value="NAT_SF"/>
    <property type="match status" value="1"/>
</dbReference>
<name>A0ABS7DQS7_9FIRM</name>
<dbReference type="RefSeq" id="WP_219966062.1">
    <property type="nucleotide sequence ID" value="NZ_JAGFNZ010000005.1"/>
</dbReference>
<reference evidence="2 3" key="1">
    <citation type="submission" date="2021-03" db="EMBL/GenBank/DDBJ databases">
        <title>Caproiciproducens sp. nov. isolated from feces of cow.</title>
        <authorList>
            <person name="Choi J.-Y."/>
        </authorList>
    </citation>
    <scope>NUCLEOTIDE SEQUENCE [LARGE SCALE GENOMIC DNA]</scope>
    <source>
        <strain evidence="2 3">AGMB10547</strain>
    </source>
</reference>
<dbReference type="PROSITE" id="PS51186">
    <property type="entry name" value="GNAT"/>
    <property type="match status" value="1"/>
</dbReference>
<dbReference type="SUPFAM" id="SSF55729">
    <property type="entry name" value="Acyl-CoA N-acyltransferases (Nat)"/>
    <property type="match status" value="1"/>
</dbReference>
<dbReference type="PANTHER" id="PTHR20958:SF6">
    <property type="entry name" value="GLYCINE N-ACYLTRANSFERASE-LIKE PROTEIN"/>
    <property type="match status" value="1"/>
</dbReference>
<keyword evidence="3" id="KW-1185">Reference proteome</keyword>
<dbReference type="Pfam" id="PF08445">
    <property type="entry name" value="FR47"/>
    <property type="match status" value="1"/>
</dbReference>
<evidence type="ECO:0000313" key="3">
    <source>
        <dbReference type="Proteomes" id="UP000719942"/>
    </source>
</evidence>
<dbReference type="InterPro" id="IPR016181">
    <property type="entry name" value="Acyl_CoA_acyltransferase"/>
</dbReference>